<dbReference type="PANTHER" id="PTHR30417">
    <property type="entry name" value="N-ACETYLMURAMOYL-L-ALANINE AMIDASE AMID"/>
    <property type="match status" value="1"/>
</dbReference>
<dbReference type="Pfam" id="PF01510">
    <property type="entry name" value="Amidase_2"/>
    <property type="match status" value="1"/>
</dbReference>
<dbReference type="InterPro" id="IPR036505">
    <property type="entry name" value="Amidase/PGRP_sf"/>
</dbReference>
<dbReference type="SMART" id="SM00644">
    <property type="entry name" value="Ami_2"/>
    <property type="match status" value="1"/>
</dbReference>
<evidence type="ECO:0000259" key="7">
    <source>
        <dbReference type="SMART" id="SM00644"/>
    </source>
</evidence>
<comment type="caution">
    <text evidence="8">The sequence shown here is derived from an EMBL/GenBank/DDBJ whole genome shotgun (WGS) entry which is preliminary data.</text>
</comment>
<evidence type="ECO:0000256" key="6">
    <source>
        <dbReference type="ARBA" id="ARBA00032390"/>
    </source>
</evidence>
<dbReference type="EMBL" id="JAGXBY010000004">
    <property type="protein sequence ID" value="MBS3681036.1"/>
    <property type="molecule type" value="Genomic_DNA"/>
</dbReference>
<evidence type="ECO:0000256" key="3">
    <source>
        <dbReference type="ARBA" id="ARBA00022801"/>
    </source>
</evidence>
<organism evidence="8 9">
    <name type="scientific">Ornithinibacillus massiliensis</name>
    <dbReference type="NCBI Taxonomy" id="1944633"/>
    <lineage>
        <taxon>Bacteria</taxon>
        <taxon>Bacillati</taxon>
        <taxon>Bacillota</taxon>
        <taxon>Bacilli</taxon>
        <taxon>Bacillales</taxon>
        <taxon>Bacillaceae</taxon>
        <taxon>Ornithinibacillus</taxon>
    </lineage>
</organism>
<name>A0ABS5MFD2_9BACI</name>
<dbReference type="Gene3D" id="3.40.80.10">
    <property type="entry name" value="Peptidoglycan recognition protein-like"/>
    <property type="match status" value="1"/>
</dbReference>
<evidence type="ECO:0000256" key="5">
    <source>
        <dbReference type="ARBA" id="ARBA00030881"/>
    </source>
</evidence>
<feature type="domain" description="N-acetylmuramoyl-L-alanine amidase" evidence="7">
    <location>
        <begin position="41"/>
        <end position="206"/>
    </location>
</feature>
<sequence length="216" mass="25383">MRHLRMIIVFLILVWSSPYKLSALELEESTLRLEIKELYLPYAYSMPREQEVTHIVIHSLSNVVANPENPYQVVDLYLLLMEYGVSTHYLINRDGEIYQLVSENRVAFHAGRSSFPYLPFFPHSLNEYSIGIELMGIGTREEMLPFVSEEIYDSLHDNFIGYTEVQYRALSRLLNDIHKRYPTIPRSRNHVIGHEDYAPGRKVDPGKLFDWEKINY</sequence>
<reference evidence="8 9" key="1">
    <citation type="submission" date="2021-05" db="EMBL/GenBank/DDBJ databases">
        <title>Ornithinibacillus massiliensis sp. nov.</title>
        <authorList>
            <person name="Iwaza R."/>
            <person name="Lagier J.-C."/>
            <person name="Raoult D."/>
        </authorList>
    </citation>
    <scope>NUCLEOTIDE SEQUENCE [LARGE SCALE GENOMIC DNA]</scope>
    <source>
        <strain evidence="8 9">Marseille-P3601</strain>
    </source>
</reference>
<gene>
    <name evidence="8" type="ORF">KGF86_12555</name>
</gene>
<proteinExistence type="predicted"/>
<evidence type="ECO:0000256" key="2">
    <source>
        <dbReference type="ARBA" id="ARBA00011901"/>
    </source>
</evidence>
<keyword evidence="9" id="KW-1185">Reference proteome</keyword>
<dbReference type="PANTHER" id="PTHR30417:SF1">
    <property type="entry name" value="N-ACETYLMURAMOYL-L-ALANINE AMIDASE AMID"/>
    <property type="match status" value="1"/>
</dbReference>
<evidence type="ECO:0000313" key="9">
    <source>
        <dbReference type="Proteomes" id="UP000681870"/>
    </source>
</evidence>
<dbReference type="RefSeq" id="WP_211742086.1">
    <property type="nucleotide sequence ID" value="NZ_JAGXBY010000004.1"/>
</dbReference>
<dbReference type="SUPFAM" id="SSF55846">
    <property type="entry name" value="N-acetylmuramoyl-L-alanine amidase-like"/>
    <property type="match status" value="1"/>
</dbReference>
<keyword evidence="4" id="KW-0961">Cell wall biogenesis/degradation</keyword>
<evidence type="ECO:0000313" key="8">
    <source>
        <dbReference type="EMBL" id="MBS3681036.1"/>
    </source>
</evidence>
<evidence type="ECO:0000256" key="4">
    <source>
        <dbReference type="ARBA" id="ARBA00023316"/>
    </source>
</evidence>
<comment type="catalytic activity">
    <reaction evidence="1">
        <text>Hydrolyzes the link between N-acetylmuramoyl residues and L-amino acid residues in certain cell-wall glycopeptides.</text>
        <dbReference type="EC" id="3.5.1.28"/>
    </reaction>
</comment>
<dbReference type="CDD" id="cd06583">
    <property type="entry name" value="PGRP"/>
    <property type="match status" value="1"/>
</dbReference>
<dbReference type="InterPro" id="IPR051206">
    <property type="entry name" value="NAMLAA_amidase_2"/>
</dbReference>
<accession>A0ABS5MFD2</accession>
<keyword evidence="3" id="KW-0378">Hydrolase</keyword>
<dbReference type="InterPro" id="IPR002502">
    <property type="entry name" value="Amidase_domain"/>
</dbReference>
<dbReference type="EC" id="3.5.1.28" evidence="2"/>
<evidence type="ECO:0000256" key="1">
    <source>
        <dbReference type="ARBA" id="ARBA00001561"/>
    </source>
</evidence>
<protein>
    <recommendedName>
        <fullName evidence="2">N-acetylmuramoyl-L-alanine amidase</fullName>
        <ecNumber evidence="2">3.5.1.28</ecNumber>
    </recommendedName>
    <alternativeName>
        <fullName evidence="6">Autolysin</fullName>
    </alternativeName>
    <alternativeName>
        <fullName evidence="5">Cell wall hydrolase</fullName>
    </alternativeName>
</protein>
<dbReference type="Proteomes" id="UP000681870">
    <property type="component" value="Unassembled WGS sequence"/>
</dbReference>